<dbReference type="VEuPathDB" id="FungiDB:PDIP_15890"/>
<sequence>MENASFLTYEICSAAWNPSFVRVISLSTNFMDESNTLTAACLRTSFRFYCSNPRRHPPLESPHMRLQRLSLYPWHIMYVPHPATSGRSTAVHRFVHDG</sequence>
<reference evidence="2" key="1">
    <citation type="journal article" date="2012" name="BMC Genomics">
        <title>Genome sequence of the necrotrophic fungus Penicillium digitatum, the main postharvest pathogen of citrus.</title>
        <authorList>
            <person name="Marcet-Houben M."/>
            <person name="Ballester A.-R."/>
            <person name="de la Fuente B."/>
            <person name="Harries E."/>
            <person name="Marcos J.F."/>
            <person name="Gonzalez-Candelas L."/>
            <person name="Gabaldon T."/>
        </authorList>
    </citation>
    <scope>NUCLEOTIDE SEQUENCE [LARGE SCALE GENOMIC DNA]</scope>
    <source>
        <strain evidence="2">Pd1 / CECT 20795</strain>
    </source>
</reference>
<dbReference type="EMBL" id="AKCU01000112">
    <property type="protein sequence ID" value="EKV20505.1"/>
    <property type="molecule type" value="Genomic_DNA"/>
</dbReference>
<proteinExistence type="predicted"/>
<dbReference type="AlphaFoldDB" id="K9GEP8"/>
<protein>
    <submittedName>
        <fullName evidence="1">Uncharacterized protein</fullName>
    </submittedName>
</protein>
<evidence type="ECO:0000313" key="2">
    <source>
        <dbReference type="Proteomes" id="UP000009886"/>
    </source>
</evidence>
<dbReference type="Proteomes" id="UP000009886">
    <property type="component" value="Unassembled WGS sequence"/>
</dbReference>
<dbReference type="KEGG" id="pdp:PDIP_15890"/>
<comment type="caution">
    <text evidence="1">The sequence shown here is derived from an EMBL/GenBank/DDBJ whole genome shotgun (WGS) entry which is preliminary data.</text>
</comment>
<evidence type="ECO:0000313" key="1">
    <source>
        <dbReference type="EMBL" id="EKV20505.1"/>
    </source>
</evidence>
<gene>
    <name evidence="1" type="ORF">PDIP_15890</name>
</gene>
<organism evidence="1 2">
    <name type="scientific">Penicillium digitatum (strain Pd1 / CECT 20795)</name>
    <name type="common">Green mold</name>
    <dbReference type="NCBI Taxonomy" id="1170230"/>
    <lineage>
        <taxon>Eukaryota</taxon>
        <taxon>Fungi</taxon>
        <taxon>Dikarya</taxon>
        <taxon>Ascomycota</taxon>
        <taxon>Pezizomycotina</taxon>
        <taxon>Eurotiomycetes</taxon>
        <taxon>Eurotiomycetidae</taxon>
        <taxon>Eurotiales</taxon>
        <taxon>Aspergillaceae</taxon>
        <taxon>Penicillium</taxon>
    </lineage>
</organism>
<accession>K9GEP8</accession>
<dbReference type="HOGENOM" id="CLU_2334290_0_0_1"/>
<name>K9GEP8_PEND1</name>